<evidence type="ECO:0000313" key="9">
    <source>
        <dbReference type="Proteomes" id="UP001163105"/>
    </source>
</evidence>
<evidence type="ECO:0000256" key="5">
    <source>
        <dbReference type="ARBA" id="ARBA00023163"/>
    </source>
</evidence>
<keyword evidence="5" id="KW-0804">Transcription</keyword>
<dbReference type="PANTHER" id="PTHR36206">
    <property type="entry name" value="ASPERCRYPTIN BIOSYNTHESIS CLUSTER-SPECIFIC TRANSCRIPTION REGULATOR ATNN-RELATED"/>
    <property type="match status" value="1"/>
</dbReference>
<gene>
    <name evidence="8" type="ORF">O9K51_07669</name>
</gene>
<dbReference type="EMBL" id="JAQHRD010000006">
    <property type="protein sequence ID" value="KAJ6439778.1"/>
    <property type="molecule type" value="Genomic_DNA"/>
</dbReference>
<sequence length="525" mass="58327">MHFDSSRGRRAFDFYRANSAHLLQGICEGDFWDGVVLQLSLTEPIVRHAVLAVSGLLECVASTRPALHLAAQRGLALSEYGKAIRGLRKWSAEGDKSAIPLLVCVLFICIEFLLEHDGASQLHVCQGRNILSGLAESRSPDMRLIKNDLVPIYARLSLASFLFGSRPVPIPNHLTGDTESPPNFTSIEHSRCCLYVLLDQALRFTTKSHPVAYSPFPDIDELNTLAAEQQSLLTRLSDWRNAFAVFAASQKGALPTEQHLLQIYYNASMIWISTALQPLETAYDAHTPAFASIIADASAVLQGFSARSQFPLFTFETELIAPLYWTATKCRHPLLRRAAVGLLMRDELRNRRENMWSGKAAIVIATRVIELEEARDDRDVPARPVAPEFIHDCASLDMSDQLPLEGMQPLSHPPSDIRVPKSQPPTIPRVFFPMLDSTAVFPDEPATSLTSAASTPGAQEDTRPLPILPPSEGVGMHPPYGVAETRRIKNTLIEPREADGVWVRMFRGLEDGERDWHVTREFLPL</sequence>
<evidence type="ECO:0000256" key="6">
    <source>
        <dbReference type="ARBA" id="ARBA00023242"/>
    </source>
</evidence>
<evidence type="ECO:0000256" key="7">
    <source>
        <dbReference type="SAM" id="MobiDB-lite"/>
    </source>
</evidence>
<keyword evidence="9" id="KW-1185">Reference proteome</keyword>
<comment type="caution">
    <text evidence="8">The sequence shown here is derived from an EMBL/GenBank/DDBJ whole genome shotgun (WGS) entry which is preliminary data.</text>
</comment>
<keyword evidence="3" id="KW-0805">Transcription regulation</keyword>
<accession>A0AB34FKW3</accession>
<dbReference type="GO" id="GO:0003677">
    <property type="term" value="F:DNA binding"/>
    <property type="evidence" value="ECO:0007669"/>
    <property type="project" value="UniProtKB-KW"/>
</dbReference>
<organism evidence="8 9">
    <name type="scientific">Purpureocillium lavendulum</name>
    <dbReference type="NCBI Taxonomy" id="1247861"/>
    <lineage>
        <taxon>Eukaryota</taxon>
        <taxon>Fungi</taxon>
        <taxon>Dikarya</taxon>
        <taxon>Ascomycota</taxon>
        <taxon>Pezizomycotina</taxon>
        <taxon>Sordariomycetes</taxon>
        <taxon>Hypocreomycetidae</taxon>
        <taxon>Hypocreales</taxon>
        <taxon>Ophiocordycipitaceae</taxon>
        <taxon>Purpureocillium</taxon>
    </lineage>
</organism>
<evidence type="ECO:0000313" key="8">
    <source>
        <dbReference type="EMBL" id="KAJ6439778.1"/>
    </source>
</evidence>
<keyword evidence="6" id="KW-0539">Nucleus</keyword>
<keyword evidence="4" id="KW-0238">DNA-binding</keyword>
<dbReference type="Proteomes" id="UP001163105">
    <property type="component" value="Unassembled WGS sequence"/>
</dbReference>
<name>A0AB34FKW3_9HYPO</name>
<dbReference type="AlphaFoldDB" id="A0AB34FKW3"/>
<evidence type="ECO:0000256" key="1">
    <source>
        <dbReference type="ARBA" id="ARBA00022723"/>
    </source>
</evidence>
<feature type="region of interest" description="Disordered" evidence="7">
    <location>
        <begin position="445"/>
        <end position="477"/>
    </location>
</feature>
<dbReference type="InterPro" id="IPR052360">
    <property type="entry name" value="Transcr_Regulatory_Proteins"/>
</dbReference>
<evidence type="ECO:0000256" key="4">
    <source>
        <dbReference type="ARBA" id="ARBA00023125"/>
    </source>
</evidence>
<keyword evidence="2" id="KW-0862">Zinc</keyword>
<proteinExistence type="predicted"/>
<keyword evidence="1" id="KW-0479">Metal-binding</keyword>
<dbReference type="PANTHER" id="PTHR36206:SF16">
    <property type="entry name" value="TRANSCRIPTION FACTOR DOMAIN-CONTAINING PROTEIN-RELATED"/>
    <property type="match status" value="1"/>
</dbReference>
<evidence type="ECO:0000256" key="2">
    <source>
        <dbReference type="ARBA" id="ARBA00022833"/>
    </source>
</evidence>
<dbReference type="GO" id="GO:0046872">
    <property type="term" value="F:metal ion binding"/>
    <property type="evidence" value="ECO:0007669"/>
    <property type="project" value="UniProtKB-KW"/>
</dbReference>
<reference evidence="8" key="1">
    <citation type="submission" date="2023-01" db="EMBL/GenBank/DDBJ databases">
        <title>The growth and conidiation of Purpureocillium lavendulum are regulated by nitrogen source and histone H3K14 acetylation.</title>
        <authorList>
            <person name="Tang P."/>
            <person name="Han J."/>
            <person name="Zhang C."/>
            <person name="Tang P."/>
            <person name="Qi F."/>
            <person name="Zhang K."/>
            <person name="Liang L."/>
        </authorList>
    </citation>
    <scope>NUCLEOTIDE SEQUENCE</scope>
    <source>
        <strain evidence="8">YMF1.00683</strain>
    </source>
</reference>
<protein>
    <submittedName>
        <fullName evidence="8">Fungal transcriptional regulatory protein</fullName>
    </submittedName>
</protein>
<feature type="compositionally biased region" description="Polar residues" evidence="7">
    <location>
        <begin position="447"/>
        <end position="457"/>
    </location>
</feature>
<evidence type="ECO:0000256" key="3">
    <source>
        <dbReference type="ARBA" id="ARBA00023015"/>
    </source>
</evidence>